<evidence type="ECO:0000313" key="2">
    <source>
        <dbReference type="EMBL" id="OAP59107.1"/>
    </source>
</evidence>
<feature type="compositionally biased region" description="Low complexity" evidence="1">
    <location>
        <begin position="223"/>
        <end position="232"/>
    </location>
</feature>
<reference evidence="2 3" key="1">
    <citation type="submission" date="2016-04" db="EMBL/GenBank/DDBJ databases">
        <title>Draft genome of Fonsecaea erecta CBS 125763.</title>
        <authorList>
            <person name="Weiss V.A."/>
            <person name="Vicente V.A."/>
            <person name="Raittz R.T."/>
            <person name="Moreno L.F."/>
            <person name="De Souza E.M."/>
            <person name="Pedrosa F.O."/>
            <person name="Steffens M.B."/>
            <person name="Faoro H."/>
            <person name="Tadra-Sfeir M.Z."/>
            <person name="Najafzadeh M.J."/>
            <person name="Felipe M.S."/>
            <person name="Teixeira M."/>
            <person name="Sun J."/>
            <person name="Xi L."/>
            <person name="Gomes R."/>
            <person name="De Azevedo C.M."/>
            <person name="Salgado C.G."/>
            <person name="Da Silva M.B."/>
            <person name="Nascimento M.F."/>
            <person name="Queiroz-Telles F."/>
            <person name="Attili D.S."/>
            <person name="Gorbushina A."/>
        </authorList>
    </citation>
    <scope>NUCLEOTIDE SEQUENCE [LARGE SCALE GENOMIC DNA]</scope>
    <source>
        <strain evidence="2 3">CBS 125763</strain>
    </source>
</reference>
<comment type="caution">
    <text evidence="2">The sequence shown here is derived from an EMBL/GenBank/DDBJ whole genome shotgun (WGS) entry which is preliminary data.</text>
</comment>
<organism evidence="2 3">
    <name type="scientific">Fonsecaea erecta</name>
    <dbReference type="NCBI Taxonomy" id="1367422"/>
    <lineage>
        <taxon>Eukaryota</taxon>
        <taxon>Fungi</taxon>
        <taxon>Dikarya</taxon>
        <taxon>Ascomycota</taxon>
        <taxon>Pezizomycotina</taxon>
        <taxon>Eurotiomycetes</taxon>
        <taxon>Chaetothyriomycetidae</taxon>
        <taxon>Chaetothyriales</taxon>
        <taxon>Herpotrichiellaceae</taxon>
        <taxon>Fonsecaea</taxon>
    </lineage>
</organism>
<dbReference type="Proteomes" id="UP000078343">
    <property type="component" value="Unassembled WGS sequence"/>
</dbReference>
<sequence length="292" mass="32503">MSRRESVGRLRAGSQSDSAPPSVKMVSCAVLPPRLPAGMAPPTGIGAFEAISYDESLNWEHNNPISEEEPSRRKGLFRKVGLTTQRKRRDSQDDLPPFVMRQIPYDTWRKHYAKDKEGNYRGTHAPAEDCLLKPEDVRKWRLGDPITKADRWTRGREALPVYSEVHAEGAVPEYQVDDVNPDQPLAGGGMMTREDDRLAKYIDASDPLQQRSSRTASLNLEHPSITSSSSSSPPQPTSPRQEQTIADGKTATEIIEEARTKGKPKLTWRQKLSKGVSMTMAAPVQTTVWTGI</sequence>
<dbReference type="EMBL" id="LVYI01000005">
    <property type="protein sequence ID" value="OAP59107.1"/>
    <property type="molecule type" value="Genomic_DNA"/>
</dbReference>
<proteinExistence type="predicted"/>
<protein>
    <submittedName>
        <fullName evidence="2">Uncharacterized protein</fullName>
    </submittedName>
</protein>
<accession>A0A178ZH30</accession>
<feature type="region of interest" description="Disordered" evidence="1">
    <location>
        <begin position="62"/>
        <end position="97"/>
    </location>
</feature>
<evidence type="ECO:0000313" key="3">
    <source>
        <dbReference type="Proteomes" id="UP000078343"/>
    </source>
</evidence>
<keyword evidence="3" id="KW-1185">Reference proteome</keyword>
<feature type="region of interest" description="Disordered" evidence="1">
    <location>
        <begin position="221"/>
        <end position="249"/>
    </location>
</feature>
<dbReference type="RefSeq" id="XP_018692474.1">
    <property type="nucleotide sequence ID" value="XM_018837914.1"/>
</dbReference>
<feature type="region of interest" description="Disordered" evidence="1">
    <location>
        <begin position="1"/>
        <end position="23"/>
    </location>
</feature>
<dbReference type="GeneID" id="30010573"/>
<name>A0A178ZH30_9EURO</name>
<gene>
    <name evidence="2" type="ORF">AYL99_06405</name>
</gene>
<evidence type="ECO:0000256" key="1">
    <source>
        <dbReference type="SAM" id="MobiDB-lite"/>
    </source>
</evidence>
<dbReference type="OrthoDB" id="4158258at2759"/>
<dbReference type="AlphaFoldDB" id="A0A178ZH30"/>